<dbReference type="Pfam" id="PF01075">
    <property type="entry name" value="Glyco_transf_9"/>
    <property type="match status" value="1"/>
</dbReference>
<accession>A0A8J7J090</accession>
<keyword evidence="8" id="KW-0472">Membrane</keyword>
<keyword evidence="3" id="KW-1003">Cell membrane</keyword>
<evidence type="ECO:0000256" key="4">
    <source>
        <dbReference type="ARBA" id="ARBA00022519"/>
    </source>
</evidence>
<dbReference type="GO" id="GO:0009244">
    <property type="term" value="P:lipopolysaccharide core region biosynthetic process"/>
    <property type="evidence" value="ECO:0007669"/>
    <property type="project" value="InterPro"/>
</dbReference>
<dbReference type="AlphaFoldDB" id="A0A8J7J090"/>
<keyword evidence="6" id="KW-0808">Transferase</keyword>
<comment type="caution">
    <text evidence="14">The sequence shown here is derived from an EMBL/GenBank/DDBJ whole genome shotgun (WGS) entry which is preliminary data.</text>
</comment>
<comment type="subcellular location">
    <subcellularLocation>
        <location evidence="1">Cell inner membrane</location>
        <topology evidence="1">Peripheral membrane protein</topology>
        <orientation evidence="1">Cytoplasmic side</orientation>
    </subcellularLocation>
</comment>
<keyword evidence="15" id="KW-1185">Reference proteome</keyword>
<dbReference type="RefSeq" id="WP_199384832.1">
    <property type="nucleotide sequence ID" value="NZ_JAEMHM010000011.1"/>
</dbReference>
<comment type="similarity">
    <text evidence="9">Belongs to the glycosyltransferase 9 family.</text>
</comment>
<dbReference type="EC" id="2.4.99.23" evidence="10"/>
<dbReference type="InterPro" id="IPR051199">
    <property type="entry name" value="LPS_LOS_Heptosyltrfase"/>
</dbReference>
<organism evidence="14 15">
    <name type="scientific">Geomesophilobacter sediminis</name>
    <dbReference type="NCBI Taxonomy" id="2798584"/>
    <lineage>
        <taxon>Bacteria</taxon>
        <taxon>Pseudomonadati</taxon>
        <taxon>Thermodesulfobacteriota</taxon>
        <taxon>Desulfuromonadia</taxon>
        <taxon>Geobacterales</taxon>
        <taxon>Geobacteraceae</taxon>
        <taxon>Geomesophilobacter</taxon>
    </lineage>
</organism>
<reference evidence="14" key="1">
    <citation type="submission" date="2020-12" db="EMBL/GenBank/DDBJ databases">
        <title>Geomonas sp. Red875, isolated from river sediment.</title>
        <authorList>
            <person name="Xu Z."/>
            <person name="Zhang Z."/>
            <person name="Masuda Y."/>
            <person name="Itoh H."/>
            <person name="Senoo K."/>
        </authorList>
    </citation>
    <scope>NUCLEOTIDE SEQUENCE</scope>
    <source>
        <strain evidence="14">Red875</strain>
    </source>
</reference>
<dbReference type="InterPro" id="IPR011908">
    <property type="entry name" value="LipoPS_heptosylTferase-I"/>
</dbReference>
<evidence type="ECO:0000256" key="13">
    <source>
        <dbReference type="ARBA" id="ARBA00049201"/>
    </source>
</evidence>
<name>A0A8J7J090_9BACT</name>
<evidence type="ECO:0000256" key="3">
    <source>
        <dbReference type="ARBA" id="ARBA00022475"/>
    </source>
</evidence>
<evidence type="ECO:0000256" key="2">
    <source>
        <dbReference type="ARBA" id="ARBA00004713"/>
    </source>
</evidence>
<evidence type="ECO:0000313" key="15">
    <source>
        <dbReference type="Proteomes" id="UP000636888"/>
    </source>
</evidence>
<keyword evidence="4" id="KW-0997">Cell inner membrane</keyword>
<protein>
    <recommendedName>
        <fullName evidence="11">Lipopolysaccharide heptosyltransferase 1</fullName>
        <ecNumber evidence="10">2.4.99.23</ecNumber>
    </recommendedName>
    <alternativeName>
        <fullName evidence="12">ADP-heptose:lipopolysaccharide heptosyltransferase I</fullName>
    </alternativeName>
</protein>
<evidence type="ECO:0000256" key="12">
    <source>
        <dbReference type="ARBA" id="ARBA00044330"/>
    </source>
</evidence>
<dbReference type="Gene3D" id="3.40.50.2000">
    <property type="entry name" value="Glycogen Phosphorylase B"/>
    <property type="match status" value="2"/>
</dbReference>
<dbReference type="NCBIfam" id="TIGR02193">
    <property type="entry name" value="heptsyl_trn_I"/>
    <property type="match status" value="1"/>
</dbReference>
<dbReference type="Proteomes" id="UP000636888">
    <property type="component" value="Unassembled WGS sequence"/>
</dbReference>
<evidence type="ECO:0000256" key="10">
    <source>
        <dbReference type="ARBA" id="ARBA00044041"/>
    </source>
</evidence>
<evidence type="ECO:0000256" key="7">
    <source>
        <dbReference type="ARBA" id="ARBA00022985"/>
    </source>
</evidence>
<dbReference type="CDD" id="cd03789">
    <property type="entry name" value="GT9_LPS_heptosyltransferase"/>
    <property type="match status" value="1"/>
</dbReference>
<dbReference type="InterPro" id="IPR002201">
    <property type="entry name" value="Glyco_trans_9"/>
</dbReference>
<keyword evidence="7" id="KW-0448">Lipopolysaccharide biosynthesis</keyword>
<evidence type="ECO:0000313" key="14">
    <source>
        <dbReference type="EMBL" id="MBJ6725942.1"/>
    </source>
</evidence>
<evidence type="ECO:0000256" key="9">
    <source>
        <dbReference type="ARBA" id="ARBA00043995"/>
    </source>
</evidence>
<dbReference type="PANTHER" id="PTHR30160:SF19">
    <property type="entry name" value="LIPOPOLYSACCHARIDE HEPTOSYLTRANSFERASE 1"/>
    <property type="match status" value="1"/>
</dbReference>
<comment type="catalytic activity">
    <reaction evidence="13">
        <text>an alpha-Kdo-(2-&gt;4)-alpha-Kdo-(2-&gt;6)-lipid A + ADP-L-glycero-beta-D-manno-heptose = an L-alpha-D-Hep-(1-&gt;5)-[alpha-Kdo-(2-&gt;4)]-alpha-Kdo-(2-&gt;6)-lipid A + ADP + H(+)</text>
        <dbReference type="Rhea" id="RHEA:74067"/>
        <dbReference type="ChEBI" id="CHEBI:15378"/>
        <dbReference type="ChEBI" id="CHEBI:61506"/>
        <dbReference type="ChEBI" id="CHEBI:176431"/>
        <dbReference type="ChEBI" id="CHEBI:193068"/>
        <dbReference type="ChEBI" id="CHEBI:456216"/>
        <dbReference type="EC" id="2.4.99.23"/>
    </reaction>
</comment>
<evidence type="ECO:0000256" key="6">
    <source>
        <dbReference type="ARBA" id="ARBA00022679"/>
    </source>
</evidence>
<dbReference type="SUPFAM" id="SSF53756">
    <property type="entry name" value="UDP-Glycosyltransferase/glycogen phosphorylase"/>
    <property type="match status" value="1"/>
</dbReference>
<keyword evidence="5" id="KW-0328">Glycosyltransferase</keyword>
<dbReference type="GO" id="GO:0008713">
    <property type="term" value="F:ADP-heptose-lipopolysaccharide heptosyltransferase activity"/>
    <property type="evidence" value="ECO:0007669"/>
    <property type="project" value="TreeGrafter"/>
</dbReference>
<evidence type="ECO:0000256" key="5">
    <source>
        <dbReference type="ARBA" id="ARBA00022676"/>
    </source>
</evidence>
<sequence>MKIAIVRLSSLGDIIFCMASLQVIRRHLPECSITWFADRKFADILDYQKDLERVVKVDLKGLKKSFSFDKLRQEYRQVAECGPFDMVIDMHGMIKAAAIARKVGTRTAGFARDVVKEPLATFLYDKKISIPLEMNTVYRYTSLAAQALGFEFDENELREKEPFIFHGPQDAAASDPFLRSDRKNIIFVVGSTWESRNYPKERLVTIANALRENILICHGSAAELETANYIAEHCEYAKVLPKLSINQLKAAISRADLLIGGDTGPTHIAWANNIPCVVLFGPTPAHRIYPGSKCKILKSSSVVREEKLNKNDFSIRELKEETIIALAQELLRG</sequence>
<evidence type="ECO:0000256" key="1">
    <source>
        <dbReference type="ARBA" id="ARBA00004515"/>
    </source>
</evidence>
<dbReference type="EMBL" id="JAEMHM010000011">
    <property type="protein sequence ID" value="MBJ6725942.1"/>
    <property type="molecule type" value="Genomic_DNA"/>
</dbReference>
<evidence type="ECO:0000256" key="11">
    <source>
        <dbReference type="ARBA" id="ARBA00044190"/>
    </source>
</evidence>
<dbReference type="GO" id="GO:0005829">
    <property type="term" value="C:cytosol"/>
    <property type="evidence" value="ECO:0007669"/>
    <property type="project" value="TreeGrafter"/>
</dbReference>
<comment type="pathway">
    <text evidence="2">Bacterial outer membrane biogenesis; LPS core biosynthesis.</text>
</comment>
<dbReference type="PANTHER" id="PTHR30160">
    <property type="entry name" value="TETRAACYLDISACCHARIDE 4'-KINASE-RELATED"/>
    <property type="match status" value="1"/>
</dbReference>
<dbReference type="GO" id="GO:0005886">
    <property type="term" value="C:plasma membrane"/>
    <property type="evidence" value="ECO:0007669"/>
    <property type="project" value="UniProtKB-SubCell"/>
</dbReference>
<proteinExistence type="inferred from homology"/>
<evidence type="ECO:0000256" key="8">
    <source>
        <dbReference type="ARBA" id="ARBA00023136"/>
    </source>
</evidence>
<gene>
    <name evidence="14" type="primary">waaC</name>
    <name evidence="14" type="ORF">JFN93_14590</name>
</gene>